<dbReference type="InParanoid" id="W7XIC9"/>
<keyword evidence="2" id="KW-1185">Reference proteome</keyword>
<reference evidence="2" key="1">
    <citation type="journal article" date="2006" name="PLoS Biol.">
        <title>Macronuclear genome sequence of the ciliate Tetrahymena thermophila, a model eukaryote.</title>
        <authorList>
            <person name="Eisen J.A."/>
            <person name="Coyne R.S."/>
            <person name="Wu M."/>
            <person name="Wu D."/>
            <person name="Thiagarajan M."/>
            <person name="Wortman J.R."/>
            <person name="Badger J.H."/>
            <person name="Ren Q."/>
            <person name="Amedeo P."/>
            <person name="Jones K.M."/>
            <person name="Tallon L.J."/>
            <person name="Delcher A.L."/>
            <person name="Salzberg S.L."/>
            <person name="Silva J.C."/>
            <person name="Haas B.J."/>
            <person name="Majoros W.H."/>
            <person name="Farzad M."/>
            <person name="Carlton J.M."/>
            <person name="Smith R.K. Jr."/>
            <person name="Garg J."/>
            <person name="Pearlman R.E."/>
            <person name="Karrer K.M."/>
            <person name="Sun L."/>
            <person name="Manning G."/>
            <person name="Elde N.C."/>
            <person name="Turkewitz A.P."/>
            <person name="Asai D.J."/>
            <person name="Wilkes D.E."/>
            <person name="Wang Y."/>
            <person name="Cai H."/>
            <person name="Collins K."/>
            <person name="Stewart B.A."/>
            <person name="Lee S.R."/>
            <person name="Wilamowska K."/>
            <person name="Weinberg Z."/>
            <person name="Ruzzo W.L."/>
            <person name="Wloga D."/>
            <person name="Gaertig J."/>
            <person name="Frankel J."/>
            <person name="Tsao C.-C."/>
            <person name="Gorovsky M.A."/>
            <person name="Keeling P.J."/>
            <person name="Waller R.F."/>
            <person name="Patron N.J."/>
            <person name="Cherry J.M."/>
            <person name="Stover N.A."/>
            <person name="Krieger C.J."/>
            <person name="del Toro C."/>
            <person name="Ryder H.F."/>
            <person name="Williamson S.C."/>
            <person name="Barbeau R.A."/>
            <person name="Hamilton E.P."/>
            <person name="Orias E."/>
        </authorList>
    </citation>
    <scope>NUCLEOTIDE SEQUENCE [LARGE SCALE GENOMIC DNA]</scope>
    <source>
        <strain evidence="2">SB210</strain>
    </source>
</reference>
<sequence>MDKTLISQNVDKFMKDLKAVTNRDEFLGKMKEYESQFYGYYEKSVQDNLLDELKKKSFQPEHVEAQAFLRPPTQAEKDYMQGQYRYNKFSRQIDEEQSQNLRQMFQQSQEGQFNTYVPPKYNYIDVQANSKQYYPDNEFFIKDTNRPQQSFSNAQNIFLNRNIPANLQGQETKNIYPRKLFGAQEHEVSHPYFLAQEAPSLALKQNIQKLGGIQDTLSVMEPSLRENERKAFYEKNKFDILQHNVGVNDPSYLPFPQQAVISNTQNRPQVAQNVVLPNPAQQNYNPFDRNPYQVAQLSNLSPIRNVQPDNYPSSPFNRTANYAHQRPPTGMQGQYDKFLSYNGVNNNSNKFGATTDLRNQFETGPVFINGAQNV</sequence>
<dbReference type="AlphaFoldDB" id="W7XIC9"/>
<dbReference type="STRING" id="312017.W7XIC9"/>
<accession>W7XIC9</accession>
<dbReference type="OrthoDB" id="307903at2759"/>
<dbReference type="GeneID" id="24439979"/>
<gene>
    <name evidence="1" type="ORF">TTHERM_000643509</name>
</gene>
<name>W7XIC9_TETTS</name>
<dbReference type="KEGG" id="tet:TTHERM_000643509"/>
<proteinExistence type="predicted"/>
<evidence type="ECO:0000313" key="1">
    <source>
        <dbReference type="EMBL" id="EWS74521.1"/>
    </source>
</evidence>
<protein>
    <submittedName>
        <fullName evidence="1">Ligand-gated ion channel family protein</fullName>
    </submittedName>
</protein>
<dbReference type="Proteomes" id="UP000009168">
    <property type="component" value="Unassembled WGS sequence"/>
</dbReference>
<dbReference type="EMBL" id="GG662707">
    <property type="protein sequence ID" value="EWS74521.1"/>
    <property type="molecule type" value="Genomic_DNA"/>
</dbReference>
<evidence type="ECO:0000313" key="2">
    <source>
        <dbReference type="Proteomes" id="UP000009168"/>
    </source>
</evidence>
<organism evidence="1 2">
    <name type="scientific">Tetrahymena thermophila (strain SB210)</name>
    <dbReference type="NCBI Taxonomy" id="312017"/>
    <lineage>
        <taxon>Eukaryota</taxon>
        <taxon>Sar</taxon>
        <taxon>Alveolata</taxon>
        <taxon>Ciliophora</taxon>
        <taxon>Intramacronucleata</taxon>
        <taxon>Oligohymenophorea</taxon>
        <taxon>Hymenostomatida</taxon>
        <taxon>Tetrahymenina</taxon>
        <taxon>Tetrahymenidae</taxon>
        <taxon>Tetrahymena</taxon>
    </lineage>
</organism>
<dbReference type="RefSeq" id="XP_012652951.1">
    <property type="nucleotide sequence ID" value="XM_012797497.1"/>
</dbReference>